<protein>
    <submittedName>
        <fullName evidence="1">Uncharacterized protein</fullName>
    </submittedName>
</protein>
<sequence length="79" mass="9105">PDLAPSNSRLSGLLKDAILGQCFAEDDELKHGLREELRRFSIEFYAAGIQRLMQRRKTVSRMKENLWKNSLNFVTNAPI</sequence>
<gene>
    <name evidence="1" type="ORF">Cfor_07370</name>
</gene>
<dbReference type="Gene3D" id="3.30.420.10">
    <property type="entry name" value="Ribonuclease H-like superfamily/Ribonuclease H"/>
    <property type="match status" value="1"/>
</dbReference>
<keyword evidence="2" id="KW-1185">Reference proteome</keyword>
<dbReference type="GO" id="GO:0003676">
    <property type="term" value="F:nucleic acid binding"/>
    <property type="evidence" value="ECO:0007669"/>
    <property type="project" value="InterPro"/>
</dbReference>
<name>A0A6L2Q1T3_COPFO</name>
<proteinExistence type="predicted"/>
<evidence type="ECO:0000313" key="2">
    <source>
        <dbReference type="Proteomes" id="UP000502823"/>
    </source>
</evidence>
<evidence type="ECO:0000313" key="1">
    <source>
        <dbReference type="EMBL" id="GFG37880.1"/>
    </source>
</evidence>
<dbReference type="AlphaFoldDB" id="A0A6L2Q1T3"/>
<dbReference type="Proteomes" id="UP000502823">
    <property type="component" value="Unassembled WGS sequence"/>
</dbReference>
<accession>A0A6L2Q1T3</accession>
<dbReference type="EMBL" id="BLKM01000729">
    <property type="protein sequence ID" value="GFG37880.1"/>
    <property type="molecule type" value="Genomic_DNA"/>
</dbReference>
<dbReference type="InterPro" id="IPR036397">
    <property type="entry name" value="RNaseH_sf"/>
</dbReference>
<organism evidence="1 2">
    <name type="scientific">Coptotermes formosanus</name>
    <name type="common">Formosan subterranean termite</name>
    <dbReference type="NCBI Taxonomy" id="36987"/>
    <lineage>
        <taxon>Eukaryota</taxon>
        <taxon>Metazoa</taxon>
        <taxon>Ecdysozoa</taxon>
        <taxon>Arthropoda</taxon>
        <taxon>Hexapoda</taxon>
        <taxon>Insecta</taxon>
        <taxon>Pterygota</taxon>
        <taxon>Neoptera</taxon>
        <taxon>Polyneoptera</taxon>
        <taxon>Dictyoptera</taxon>
        <taxon>Blattodea</taxon>
        <taxon>Blattoidea</taxon>
        <taxon>Termitoidae</taxon>
        <taxon>Rhinotermitidae</taxon>
        <taxon>Coptotermes</taxon>
    </lineage>
</organism>
<dbReference type="InParanoid" id="A0A6L2Q1T3"/>
<feature type="non-terminal residue" evidence="1">
    <location>
        <position position="1"/>
    </location>
</feature>
<feature type="non-terminal residue" evidence="1">
    <location>
        <position position="79"/>
    </location>
</feature>
<reference evidence="2" key="1">
    <citation type="submission" date="2020-01" db="EMBL/GenBank/DDBJ databases">
        <title>Draft genome sequence of the Termite Coptotermes fromosanus.</title>
        <authorList>
            <person name="Itakura S."/>
            <person name="Yosikawa Y."/>
            <person name="Umezawa K."/>
        </authorList>
    </citation>
    <scope>NUCLEOTIDE SEQUENCE [LARGE SCALE GENOMIC DNA]</scope>
</reference>
<comment type="caution">
    <text evidence="1">The sequence shown here is derived from an EMBL/GenBank/DDBJ whole genome shotgun (WGS) entry which is preliminary data.</text>
</comment>